<dbReference type="GO" id="GO:0000272">
    <property type="term" value="P:polysaccharide catabolic process"/>
    <property type="evidence" value="ECO:0007669"/>
    <property type="project" value="InterPro"/>
</dbReference>
<evidence type="ECO:0000259" key="2">
    <source>
        <dbReference type="PROSITE" id="PS50222"/>
    </source>
</evidence>
<comment type="caution">
    <text evidence="3">The sequence shown here is derived from an EMBL/GenBank/DDBJ whole genome shotgun (WGS) entry which is preliminary data.</text>
</comment>
<reference evidence="3" key="1">
    <citation type="submission" date="2021-02" db="EMBL/GenBank/DDBJ databases">
        <authorList>
            <person name="Dougan E. K."/>
            <person name="Rhodes N."/>
            <person name="Thang M."/>
            <person name="Chan C."/>
        </authorList>
    </citation>
    <scope>NUCLEOTIDE SEQUENCE</scope>
</reference>
<dbReference type="InterPro" id="IPR036280">
    <property type="entry name" value="Multihaem_cyt_sf"/>
</dbReference>
<dbReference type="InterPro" id="IPR036439">
    <property type="entry name" value="Dockerin_dom_sf"/>
</dbReference>
<name>A0A812W4W4_9DINO</name>
<evidence type="ECO:0000256" key="1">
    <source>
        <dbReference type="SAM" id="SignalP"/>
    </source>
</evidence>
<dbReference type="EMBL" id="CAJNJA010031394">
    <property type="protein sequence ID" value="CAE7656795.1"/>
    <property type="molecule type" value="Genomic_DNA"/>
</dbReference>
<sequence>MSNLSRVSCVLSAAIGVGTLFSPAMVSEAVAGGGLLPVQTTHEDFFEPGTQPNEIIDPILDPEECFFCHALFDDPATTNKPFRWRGSMHAHAGRDPIFHAAVSIANQDAEGAAETCYRCHMPEAFLEGRGAADGSQLTDLDIDSGISCHVCHRLVDHDYEFGVSPLADELVLADIGIIPKTHGNAQMVVDPLDRRRGPYSYGADEPGGEFFFPPHAWIQSPHHQTAELCATCHDVSNPALSRVGGEIGSPSDTYVLNALGEEHPTLFSSDMFPEQRTYSEFLYSAFGAGGGVPADDDMDPYDLDGRFGGNIADGVIGSCQDCHMPERDGFACVQEVFDPPFRENLFDHGWVGANVFAIDLILELNPIEDPDDFSDPFNDDYTIPMLNRARAETIEMLQLASDMELSVDDSMLNVRVINQCGHKLLTGYPEGRRIWINVQYFDDMGELIDERGAYDFETATLDTASTKVYETKDGLDATMAAATGLPEGESFHLILNNTRYKDNRIPPRGYVKEIWDQNQLFHVGYEYADGQHWDDTAYDIPAGAASAEVTVYYQTSSREYIEFLRDANTSDTNGQILYDAWETVGKSMPIVMDNQVIDLDTLATMPGDADGNGIVDFNDLVAMLFQFGAPNPTPNADCDGSGVVDFNDLVCALFLFTETGA</sequence>
<evidence type="ECO:0000313" key="3">
    <source>
        <dbReference type="EMBL" id="CAE7656795.1"/>
    </source>
</evidence>
<dbReference type="Proteomes" id="UP000601435">
    <property type="component" value="Unassembled WGS sequence"/>
</dbReference>
<dbReference type="SUPFAM" id="SSF48695">
    <property type="entry name" value="Multiheme cytochromes"/>
    <property type="match status" value="1"/>
</dbReference>
<organism evidence="3 4">
    <name type="scientific">Symbiodinium necroappetens</name>
    <dbReference type="NCBI Taxonomy" id="1628268"/>
    <lineage>
        <taxon>Eukaryota</taxon>
        <taxon>Sar</taxon>
        <taxon>Alveolata</taxon>
        <taxon>Dinophyceae</taxon>
        <taxon>Suessiales</taxon>
        <taxon>Symbiodiniaceae</taxon>
        <taxon>Symbiodinium</taxon>
    </lineage>
</organism>
<feature type="signal peptide" evidence="1">
    <location>
        <begin position="1"/>
        <end position="19"/>
    </location>
</feature>
<keyword evidence="1" id="KW-0732">Signal</keyword>
<dbReference type="InterPro" id="IPR002048">
    <property type="entry name" value="EF_hand_dom"/>
</dbReference>
<accession>A0A812W4W4</accession>
<dbReference type="AlphaFoldDB" id="A0A812W4W4"/>
<feature type="chain" id="PRO_5032468047" description="EF-hand domain-containing protein" evidence="1">
    <location>
        <begin position="20"/>
        <end position="661"/>
    </location>
</feature>
<proteinExistence type="predicted"/>
<dbReference type="OrthoDB" id="10523489at2759"/>
<protein>
    <recommendedName>
        <fullName evidence="2">EF-hand domain-containing protein</fullName>
    </recommendedName>
</protein>
<dbReference type="PROSITE" id="PS50222">
    <property type="entry name" value="EF_HAND_2"/>
    <property type="match status" value="1"/>
</dbReference>
<dbReference type="Gene3D" id="1.10.1330.10">
    <property type="entry name" value="Dockerin domain"/>
    <property type="match status" value="1"/>
</dbReference>
<dbReference type="Gene3D" id="1.10.1130.10">
    <property type="entry name" value="Flavocytochrome C3, Chain A"/>
    <property type="match status" value="1"/>
</dbReference>
<dbReference type="GO" id="GO:0005509">
    <property type="term" value="F:calcium ion binding"/>
    <property type="evidence" value="ECO:0007669"/>
    <property type="project" value="InterPro"/>
</dbReference>
<dbReference type="PROSITE" id="PS00018">
    <property type="entry name" value="EF_HAND_1"/>
    <property type="match status" value="2"/>
</dbReference>
<feature type="domain" description="EF-hand" evidence="2">
    <location>
        <begin position="608"/>
        <end position="630"/>
    </location>
</feature>
<gene>
    <name evidence="3" type="ORF">SNEC2469_LOCUS18596</name>
</gene>
<keyword evidence="4" id="KW-1185">Reference proteome</keyword>
<evidence type="ECO:0000313" key="4">
    <source>
        <dbReference type="Proteomes" id="UP000601435"/>
    </source>
</evidence>
<dbReference type="InterPro" id="IPR018247">
    <property type="entry name" value="EF_Hand_1_Ca_BS"/>
</dbReference>